<name>A0A061F3L2_THECC</name>
<dbReference type="PANTHER" id="PTHR15140">
    <property type="entry name" value="TUBULIN-SPECIFIC CHAPERONE E"/>
    <property type="match status" value="1"/>
</dbReference>
<evidence type="ECO:0000256" key="1">
    <source>
        <dbReference type="ARBA" id="ARBA00022737"/>
    </source>
</evidence>
<feature type="compositionally biased region" description="Polar residues" evidence="2">
    <location>
        <begin position="78"/>
        <end position="96"/>
    </location>
</feature>
<keyword evidence="1" id="KW-0677">Repeat</keyword>
<organism evidence="4 5">
    <name type="scientific">Theobroma cacao</name>
    <name type="common">Cacao</name>
    <name type="synonym">Cocoa</name>
    <dbReference type="NCBI Taxonomy" id="3641"/>
    <lineage>
        <taxon>Eukaryota</taxon>
        <taxon>Viridiplantae</taxon>
        <taxon>Streptophyta</taxon>
        <taxon>Embryophyta</taxon>
        <taxon>Tracheophyta</taxon>
        <taxon>Spermatophyta</taxon>
        <taxon>Magnoliopsida</taxon>
        <taxon>eudicotyledons</taxon>
        <taxon>Gunneridae</taxon>
        <taxon>Pentapetalae</taxon>
        <taxon>rosids</taxon>
        <taxon>malvids</taxon>
        <taxon>Malvales</taxon>
        <taxon>Malvaceae</taxon>
        <taxon>Byttnerioideae</taxon>
        <taxon>Theobroma</taxon>
    </lineage>
</organism>
<sequence>MPSLLDTMHEKNEVIMVNQLGSSTGKENSIEDQPSYLVQEAPSDDKKKLTEYTTNMEDQLTSQNQSALLPTEQKEQSKVVTDNATSSEDQSTSFDELTSPDEISFSNTLAVTYKHLSYPSKCCLLYLGLFPRLYDIPIRRLLQLWIAEGLVTQPTGNLRQLKYLGLRWTLLDSVPESVGGLPHLQTLDIKQTYVVTLPSTIWEAKKLRHLHMSEIYFDVKKSTRGSLKSLQTLWGLIIRRQLRETDWLVNLTGLRKLKLTCLEASMEHIADWLTKLSNLQSLKLRSISDSNEPARLAIKAMRNLTNLSRLYLLGLGELSNTFKVSDLPENLEVLTLSVSHLSEDPMEALGELEKLTVLKLYAHSFKGQNMTCHTDKFPQLQVLRLWMLEELQSWIVENKAMPILKEIEIRCCKNLEKVDGLENLTSLKELTLRNMKPSFIEYAREKVGDKVDIIAKDWKFPPPWVSSSRLSTCYKVLS</sequence>
<evidence type="ECO:0000256" key="2">
    <source>
        <dbReference type="SAM" id="MobiDB-lite"/>
    </source>
</evidence>
<dbReference type="PANTHER" id="PTHR15140:SF37">
    <property type="entry name" value="UBIQUITIN-LIKE DOMAIN-CONTAINING PROTEIN"/>
    <property type="match status" value="1"/>
</dbReference>
<dbReference type="OMA" id="RTGKVNH"/>
<evidence type="ECO:0000313" key="5">
    <source>
        <dbReference type="Proteomes" id="UP000026915"/>
    </source>
</evidence>
<feature type="compositionally biased region" description="Polar residues" evidence="2">
    <location>
        <begin position="51"/>
        <end position="68"/>
    </location>
</feature>
<proteinExistence type="predicted"/>
<dbReference type="HOGENOM" id="CLU_571629_0_0_1"/>
<dbReference type="InParanoid" id="A0A061F3L2"/>
<dbReference type="AlphaFoldDB" id="A0A061F3L2"/>
<dbReference type="InterPro" id="IPR055414">
    <property type="entry name" value="LRR_R13L4/SHOC2-like"/>
</dbReference>
<dbReference type="SUPFAM" id="SSF52058">
    <property type="entry name" value="L domain-like"/>
    <property type="match status" value="1"/>
</dbReference>
<dbReference type="Gene3D" id="3.80.10.10">
    <property type="entry name" value="Ribonuclease Inhibitor"/>
    <property type="match status" value="2"/>
</dbReference>
<feature type="region of interest" description="Disordered" evidence="2">
    <location>
        <begin position="22"/>
        <end position="98"/>
    </location>
</feature>
<dbReference type="InterPro" id="IPR032675">
    <property type="entry name" value="LRR_dom_sf"/>
</dbReference>
<dbReference type="Gramene" id="EOY11247">
    <property type="protein sequence ID" value="EOY11247"/>
    <property type="gene ID" value="TCM_026492"/>
</dbReference>
<dbReference type="Proteomes" id="UP000026915">
    <property type="component" value="Chromosome 5"/>
</dbReference>
<keyword evidence="5" id="KW-1185">Reference proteome</keyword>
<evidence type="ECO:0000259" key="3">
    <source>
        <dbReference type="Pfam" id="PF23598"/>
    </source>
</evidence>
<dbReference type="Pfam" id="PF23598">
    <property type="entry name" value="LRR_14"/>
    <property type="match status" value="1"/>
</dbReference>
<accession>A0A061F3L2</accession>
<gene>
    <name evidence="4" type="ORF">TCM_026492</name>
</gene>
<feature type="domain" description="Disease resistance R13L4/SHOC-2-like LRR" evidence="3">
    <location>
        <begin position="148"/>
        <end position="433"/>
    </location>
</feature>
<evidence type="ECO:0000313" key="4">
    <source>
        <dbReference type="EMBL" id="EOY11247.1"/>
    </source>
</evidence>
<protein>
    <submittedName>
        <fullName evidence="4">Disease resistance RPM1-like protein</fullName>
    </submittedName>
</protein>
<reference evidence="4 5" key="1">
    <citation type="journal article" date="2013" name="Genome Biol.">
        <title>The genome sequence of the most widely cultivated cacao type and its use to identify candidate genes regulating pod color.</title>
        <authorList>
            <person name="Motamayor J.C."/>
            <person name="Mockaitis K."/>
            <person name="Schmutz J."/>
            <person name="Haiminen N."/>
            <person name="Iii D.L."/>
            <person name="Cornejo O."/>
            <person name="Findley S.D."/>
            <person name="Zheng P."/>
            <person name="Utro F."/>
            <person name="Royaert S."/>
            <person name="Saski C."/>
            <person name="Jenkins J."/>
            <person name="Podicheti R."/>
            <person name="Zhao M."/>
            <person name="Scheffler B.E."/>
            <person name="Stack J.C."/>
            <person name="Feltus F.A."/>
            <person name="Mustiga G.M."/>
            <person name="Amores F."/>
            <person name="Phillips W."/>
            <person name="Marelli J.P."/>
            <person name="May G.D."/>
            <person name="Shapiro H."/>
            <person name="Ma J."/>
            <person name="Bustamante C.D."/>
            <person name="Schnell R.J."/>
            <person name="Main D."/>
            <person name="Gilbert D."/>
            <person name="Parida L."/>
            <person name="Kuhn D.N."/>
        </authorList>
    </citation>
    <scope>NUCLEOTIDE SEQUENCE [LARGE SCALE GENOMIC DNA]</scope>
    <source>
        <strain evidence="5">cv. Matina 1-6</strain>
    </source>
</reference>
<dbReference type="eggNOG" id="KOG4658">
    <property type="taxonomic scope" value="Eukaryota"/>
</dbReference>
<dbReference type="EMBL" id="CM001883">
    <property type="protein sequence ID" value="EOY11247.1"/>
    <property type="molecule type" value="Genomic_DNA"/>
</dbReference>